<evidence type="ECO:0000256" key="2">
    <source>
        <dbReference type="ARBA" id="ARBA00022801"/>
    </source>
</evidence>
<dbReference type="PANTHER" id="PTHR42715">
    <property type="entry name" value="BETA-GLUCOSIDASE"/>
    <property type="match status" value="1"/>
</dbReference>
<dbReference type="PRINTS" id="PR00133">
    <property type="entry name" value="GLHYDRLASE3"/>
</dbReference>
<name>A0A6I4P3F2_9MICO</name>
<dbReference type="Pfam" id="PF14310">
    <property type="entry name" value="Fn3-like"/>
    <property type="match status" value="1"/>
</dbReference>
<reference evidence="6 7" key="1">
    <citation type="submission" date="2019-12" db="EMBL/GenBank/DDBJ databases">
        <authorList>
            <person name="Kim Y.S."/>
        </authorList>
    </citation>
    <scope>NUCLEOTIDE SEQUENCE [LARGE SCALE GENOMIC DNA]</scope>
    <source>
        <strain evidence="6 7">MMS17-SY077</strain>
    </source>
</reference>
<dbReference type="InterPro" id="IPR050288">
    <property type="entry name" value="Cellulose_deg_GH3"/>
</dbReference>
<dbReference type="InterPro" id="IPR001764">
    <property type="entry name" value="Glyco_hydro_3_N"/>
</dbReference>
<dbReference type="EMBL" id="WSTA01000012">
    <property type="protein sequence ID" value="MWB97754.1"/>
    <property type="molecule type" value="Genomic_DNA"/>
</dbReference>
<dbReference type="RefSeq" id="WP_160423103.1">
    <property type="nucleotide sequence ID" value="NZ_WSTA01000012.1"/>
</dbReference>
<dbReference type="InterPro" id="IPR017853">
    <property type="entry name" value="GH"/>
</dbReference>
<keyword evidence="2 4" id="KW-0378">Hydrolase</keyword>
<keyword evidence="4" id="KW-0326">Glycosidase</keyword>
<dbReference type="PANTHER" id="PTHR42715:SF10">
    <property type="entry name" value="BETA-GLUCOSIDASE"/>
    <property type="match status" value="1"/>
</dbReference>
<comment type="similarity">
    <text evidence="1 4">Belongs to the glycosyl hydrolase 3 family.</text>
</comment>
<gene>
    <name evidence="6" type="ORF">GB864_04200</name>
</gene>
<comment type="caution">
    <text evidence="6">The sequence shown here is derived from an EMBL/GenBank/DDBJ whole genome shotgun (WGS) entry which is preliminary data.</text>
</comment>
<dbReference type="Gene3D" id="3.20.20.300">
    <property type="entry name" value="Glycoside hydrolase, family 3, N-terminal domain"/>
    <property type="match status" value="1"/>
</dbReference>
<dbReference type="Gene3D" id="2.60.40.10">
    <property type="entry name" value="Immunoglobulins"/>
    <property type="match status" value="1"/>
</dbReference>
<dbReference type="InterPro" id="IPR013783">
    <property type="entry name" value="Ig-like_fold"/>
</dbReference>
<organism evidence="6 7">
    <name type="scientific">Agromyces seonyuensis</name>
    <dbReference type="NCBI Taxonomy" id="2662446"/>
    <lineage>
        <taxon>Bacteria</taxon>
        <taxon>Bacillati</taxon>
        <taxon>Actinomycetota</taxon>
        <taxon>Actinomycetes</taxon>
        <taxon>Micrococcales</taxon>
        <taxon>Microbacteriaceae</taxon>
        <taxon>Agromyces</taxon>
    </lineage>
</organism>
<dbReference type="Pfam" id="PF00933">
    <property type="entry name" value="Glyco_hydro_3"/>
    <property type="match status" value="1"/>
</dbReference>
<dbReference type="InterPro" id="IPR026891">
    <property type="entry name" value="Fn3-like"/>
</dbReference>
<dbReference type="SUPFAM" id="SSF52279">
    <property type="entry name" value="Beta-D-glucan exohydrolase, C-terminal domain"/>
    <property type="match status" value="1"/>
</dbReference>
<dbReference type="InterPro" id="IPR002772">
    <property type="entry name" value="Glyco_hydro_3_C"/>
</dbReference>
<protein>
    <submittedName>
        <fullName evidence="6">Glycosyl hydrolase</fullName>
    </submittedName>
</protein>
<accession>A0A6I4P3F2</accession>
<evidence type="ECO:0000256" key="4">
    <source>
        <dbReference type="RuleBase" id="RU361161"/>
    </source>
</evidence>
<dbReference type="SUPFAM" id="SSF51445">
    <property type="entry name" value="(Trans)glycosidases"/>
    <property type="match status" value="1"/>
</dbReference>
<evidence type="ECO:0000313" key="6">
    <source>
        <dbReference type="EMBL" id="MWB97754.1"/>
    </source>
</evidence>
<dbReference type="InterPro" id="IPR019800">
    <property type="entry name" value="Glyco_hydro_3_AS"/>
</dbReference>
<dbReference type="SMART" id="SM01217">
    <property type="entry name" value="Fn3_like"/>
    <property type="match status" value="1"/>
</dbReference>
<evidence type="ECO:0000259" key="5">
    <source>
        <dbReference type="SMART" id="SM01217"/>
    </source>
</evidence>
<evidence type="ECO:0000256" key="1">
    <source>
        <dbReference type="ARBA" id="ARBA00005336"/>
    </source>
</evidence>
<keyword evidence="7" id="KW-1185">Reference proteome</keyword>
<dbReference type="GO" id="GO:0004553">
    <property type="term" value="F:hydrolase activity, hydrolyzing O-glycosyl compounds"/>
    <property type="evidence" value="ECO:0007669"/>
    <property type="project" value="InterPro"/>
</dbReference>
<dbReference type="GO" id="GO:0005975">
    <property type="term" value="P:carbohydrate metabolic process"/>
    <property type="evidence" value="ECO:0007669"/>
    <property type="project" value="InterPro"/>
</dbReference>
<dbReference type="InterPro" id="IPR036881">
    <property type="entry name" value="Glyco_hydro_3_C_sf"/>
</dbReference>
<dbReference type="AlphaFoldDB" id="A0A6I4P3F2"/>
<dbReference type="PROSITE" id="PS00775">
    <property type="entry name" value="GLYCOSYL_HYDROL_F3"/>
    <property type="match status" value="1"/>
</dbReference>
<dbReference type="Gene3D" id="3.40.50.1700">
    <property type="entry name" value="Glycoside hydrolase family 3 C-terminal domain"/>
    <property type="match status" value="1"/>
</dbReference>
<proteinExistence type="inferred from homology"/>
<dbReference type="Pfam" id="PF01915">
    <property type="entry name" value="Glyco_hydro_3_C"/>
    <property type="match status" value="1"/>
</dbReference>
<evidence type="ECO:0000256" key="3">
    <source>
        <dbReference type="ARBA" id="ARBA00023277"/>
    </source>
</evidence>
<feature type="domain" description="Fibronectin type III-like" evidence="5">
    <location>
        <begin position="591"/>
        <end position="663"/>
    </location>
</feature>
<dbReference type="InterPro" id="IPR036962">
    <property type="entry name" value="Glyco_hydro_3_N_sf"/>
</dbReference>
<evidence type="ECO:0000313" key="7">
    <source>
        <dbReference type="Proteomes" id="UP000438182"/>
    </source>
</evidence>
<keyword evidence="3" id="KW-0119">Carbohydrate metabolism</keyword>
<dbReference type="Proteomes" id="UP000438182">
    <property type="component" value="Unassembled WGS sequence"/>
</dbReference>
<sequence>MTARHDPDTTASATEADRRDLIARMTLAEKASLMSGANFWNTKAVERLGIPSMMLTDGPHGLRKQGGAADHLGLNASIPATCFPTAATLANSWDVALLERVGAALGAEAAAEDVSVVLGPGLNLKRNPLGGRSFEYFSEDPQVSGKLAGAFIRGIQSSGVGASMKHFAVNSQETHRMSIDEIVDERALHELYLEGFRIAVAEGDPWTVMSSYNKINGVYANENQDVLIGILRERWGYEGLVVTDWGGNNDRVAGLLAGNALEMPSTDGVTDAEIVAAVEAGTLDEAVLDARVAEVLALVERTRRPAGTPAPTVDHESAHELAVEAARQAIVLLANPTGVLPLGPSAGRIAVIGDFAETPRYQGAGSSLVNPTRVDAPLAALRASGLDVVGYESGFTRRDSAARGRQRRALELAAKADTVLLFLGLDESAEAEAVDRQHLRLAQNQLDLADAVLALGKRVVVILAGGAPVELPFADRVDAIVHGYLAGQGGGRAVADVLTGAVNPSGKLAETYPLAYADVPSAAAFGRTEATSEHRESLYLGYRYYDKTGTDVRYPFGHGLSYTTFAYTDLEADAERAGVTVTNTGDRVGAEIVQVYVEAPDAAADAFRAARELRGFAKVRLEAGASARVEIELAEHAFDVFDTDLGDWRTVPGAYRVLVGASSRDFRLDATVTVEGEPWAGATPADLPRYRSGRVADVDAAEFERLLGRPLPSPTWPVGAPLTRADIIAQTRGRGGFAGFLHGLIESAYTVLMRLGRPHAANNTRFALDMPFRSLPRLSGGKFDEAMLDGFLLMVNGRFWRGVRDLIRAARRRRRDPR</sequence>